<evidence type="ECO:0000313" key="2">
    <source>
        <dbReference type="EMBL" id="RYU97089.1"/>
    </source>
</evidence>
<protein>
    <recommendedName>
        <fullName evidence="1">Endonuclease GajA/Old nuclease/RecF-like AAA domain-containing protein</fullName>
    </recommendedName>
</protein>
<evidence type="ECO:0000259" key="1">
    <source>
        <dbReference type="Pfam" id="PF13175"/>
    </source>
</evidence>
<sequence length="449" mass="52868">MKITKIEIKDFHQFKDFSIDLTYPKGHEKEGQPLDKVCFIGQSGTGKTTLLELVPKFLCFYETNLLEKIGEDSIKDKISFNILFGLSNEYSSNLKFTLSKAKLFIRNWTEVKLNNVEYTLNREIWDIFQDDWQNKTSTKLIYFPANLNYNLDIESEEELEEKEIIDFSQDKISTVWNIILEKIQGYQEQELKIRQDISKVVEKSSSDIKAIQKALKKLESWKANEFNPIQDIADKCLNPLLAHYKLKVKTELDFKTKEDIGFIKIEDFTNNEIPHGLWSTGTKQVVLSALPLYLLKPKHTVILFDEPERSLYPDLQRTIIDYYSTLTEDCQFFYSTHSPIIASSFEPWEIVELKFNSDGKVYRELYYEGENHVDNYKWNPKYMRWDDILQRIFDLEDDGSPERKTKLNELATLNVKYNKLKKQGKEQEPETLEIIEAISKLSKELSKWD</sequence>
<organism evidence="2 3">
    <name type="scientific">Emticicia agri</name>
    <dbReference type="NCBI Taxonomy" id="2492393"/>
    <lineage>
        <taxon>Bacteria</taxon>
        <taxon>Pseudomonadati</taxon>
        <taxon>Bacteroidota</taxon>
        <taxon>Cytophagia</taxon>
        <taxon>Cytophagales</taxon>
        <taxon>Leadbetterellaceae</taxon>
        <taxon>Emticicia</taxon>
    </lineage>
</organism>
<dbReference type="Pfam" id="PF13175">
    <property type="entry name" value="AAA_15"/>
    <property type="match status" value="1"/>
</dbReference>
<comment type="caution">
    <text evidence="2">The sequence shown here is derived from an EMBL/GenBank/DDBJ whole genome shotgun (WGS) entry which is preliminary data.</text>
</comment>
<dbReference type="InterPro" id="IPR041685">
    <property type="entry name" value="AAA_GajA/Old/RecF-like"/>
</dbReference>
<dbReference type="PANTHER" id="PTHR32182">
    <property type="entry name" value="DNA REPLICATION AND REPAIR PROTEIN RECF"/>
    <property type="match status" value="1"/>
</dbReference>
<dbReference type="GO" id="GO:0006302">
    <property type="term" value="P:double-strand break repair"/>
    <property type="evidence" value="ECO:0007669"/>
    <property type="project" value="TreeGrafter"/>
</dbReference>
<dbReference type="AlphaFoldDB" id="A0A4Q5M4P2"/>
<evidence type="ECO:0000313" key="3">
    <source>
        <dbReference type="Proteomes" id="UP000293162"/>
    </source>
</evidence>
<dbReference type="SUPFAM" id="SSF52540">
    <property type="entry name" value="P-loop containing nucleoside triphosphate hydrolases"/>
    <property type="match status" value="1"/>
</dbReference>
<dbReference type="PANTHER" id="PTHR32182:SF22">
    <property type="entry name" value="ATP-DEPENDENT ENDONUCLEASE, OLD FAMILY-RELATED"/>
    <property type="match status" value="1"/>
</dbReference>
<dbReference type="OrthoDB" id="9784297at2"/>
<name>A0A4Q5M4P2_9BACT</name>
<dbReference type="RefSeq" id="WP_130019666.1">
    <property type="nucleotide sequence ID" value="NZ_SEWF01000004.1"/>
</dbReference>
<keyword evidence="3" id="KW-1185">Reference proteome</keyword>
<feature type="domain" description="Endonuclease GajA/Old nuclease/RecF-like AAA" evidence="1">
    <location>
        <begin position="1"/>
        <end position="342"/>
    </location>
</feature>
<dbReference type="Gene3D" id="3.40.50.300">
    <property type="entry name" value="P-loop containing nucleotide triphosphate hydrolases"/>
    <property type="match status" value="1"/>
</dbReference>
<reference evidence="2 3" key="1">
    <citation type="submission" date="2019-02" db="EMBL/GenBank/DDBJ databases">
        <title>Bacterial novel species Emticicia sp. 17J42-9 isolated from soil.</title>
        <authorList>
            <person name="Jung H.-Y."/>
        </authorList>
    </citation>
    <scope>NUCLEOTIDE SEQUENCE [LARGE SCALE GENOMIC DNA]</scope>
    <source>
        <strain evidence="2 3">17J42-9</strain>
    </source>
</reference>
<dbReference type="Proteomes" id="UP000293162">
    <property type="component" value="Unassembled WGS sequence"/>
</dbReference>
<dbReference type="InterPro" id="IPR027417">
    <property type="entry name" value="P-loop_NTPase"/>
</dbReference>
<accession>A0A4Q5M4P2</accession>
<dbReference type="GO" id="GO:0000731">
    <property type="term" value="P:DNA synthesis involved in DNA repair"/>
    <property type="evidence" value="ECO:0007669"/>
    <property type="project" value="TreeGrafter"/>
</dbReference>
<gene>
    <name evidence="2" type="ORF">EWM59_04055</name>
</gene>
<proteinExistence type="predicted"/>
<dbReference type="EMBL" id="SEWF01000004">
    <property type="protein sequence ID" value="RYU97089.1"/>
    <property type="molecule type" value="Genomic_DNA"/>
</dbReference>